<dbReference type="Pfam" id="PF05970">
    <property type="entry name" value="PIF1"/>
    <property type="match status" value="1"/>
</dbReference>
<dbReference type="PANTHER" id="PTHR47642">
    <property type="entry name" value="ATP-DEPENDENT DNA HELICASE"/>
    <property type="match status" value="1"/>
</dbReference>
<keyword evidence="1" id="KW-0067">ATP-binding</keyword>
<dbReference type="Pfam" id="PF20209">
    <property type="entry name" value="DUF6570"/>
    <property type="match status" value="1"/>
</dbReference>
<protein>
    <recommendedName>
        <fullName evidence="1">ATP-dependent DNA helicase</fullName>
        <ecNumber evidence="1">5.6.2.3</ecNumber>
    </recommendedName>
</protein>
<evidence type="ECO:0000259" key="4">
    <source>
        <dbReference type="Pfam" id="PF14214"/>
    </source>
</evidence>
<feature type="domain" description="DUF6570" evidence="5">
    <location>
        <begin position="308"/>
        <end position="433"/>
    </location>
</feature>
<sequence>MESPDKRASRLSKLQAKRQLELPEDRGIRLNALKAQYSAQTAEARSNRLGYLKAQRKVLHVSESVEERERRLERRRQGLHRVQEAKSNNVTASEAQCDALDDAGLLHACSEDMKSKILGELGFALGPSGMDQCVCCVCDRLTFTTDVHVYSTEDKDVLQSMAARLRNPDATLCDELVAFYDCKDIHPAFVGLMLSRKGIKHDGNVNDIENPRDVDFNVCLECETVLLQPWLSELPRHYVFPGEPVDSERDIDHEFDDDDGHAIAHADQDAFLHDDPIEDNDGNSMDALADVEFPDFSEIPVESWPLPPKHAIANHFFVGELPDELFKATWAEMLMCSLVSVVAQTRIIRGGEHRMIRSHLILFDAVPGPPATLLPLKLNRDAMYRVVLAGPFTKDQLVKVKEYHLVRQAMIMDVLQFYKSNNRFYADVSIDGDLIASLPVEDVLDGIIDEALGVDEKASAVDNEQAAVNGFSGDPDEGSSEHECAYVERSVLFTQTASDMAPMNEKAVLEALNSKIHQRTPRADPAVPEFNVHTSNKISNYFEAGIDARMFPHLFPFGRGYTNERGRRVPVSKLQCCRLYCSLSSRRFAQDRFFVMVSFDRFGLDRGFINSNFSTKVRPSMHTPVAKISHDDMRKDLENQDSRRFGRTPKHKFVNKAVGALLRSVECSSSFVWGSNAERRMHRREAFATADRFGQPSLFVTITPNVDGTITLAYLAGGIQVKLLFDVQYLKHMPDKATMQQLAMNDNMASATHFDRSIEAFIKVVVGFDKSTGRPKKTGGLFGHVKAYFGMVETQGRGTLHLHLLVWVHGAPRSTSEYEARFLADLNYEAMVLKYSEGIVSNSLPIDLLQTPCKTCEHADPKFEALDPPLTAFEKPRRSEGVLPKEPIMAKCGHCNTMVSSQHLVRQALLHSRPKVWPVVLPKLSQPAIDKYLDEEASFLKSMAGKKYDPERTHDHMRASFQTYLAGTAHMESNVDYQELLAGARASLEESNTASNTYVAPDKDTFCLDPIYRELSSMPFGPNETRLPDETVLFVIATLASVLQVHWWSHCSSCFKQSRNTRGAQMCRYLFPRARVEVGRIGTSAILLVRKLGEEYINGYSDVILRAFKCNHDIQIMIGGAEMAERIYYACKYTTKDQQKVECRTALALAAFDTRIQRELSTAESGEALSDEVKCRRRLASHMFNMTRKQEVAGPLCALYLLRESCAYTSHFYKKMSIRHVLKFLHQHCDTPFQLEVTTNIKVKTRPHLGECDASRIESSNVGSESDSSDLESDEEEDASLLAGPNRPGQSSVFVPVGPAEDYINRPDAMCKDISWFEFTSKFFRANRADGTSSDKLFMERHSLHKSKCIGVHRLARIPVLTGGVRVPFFGDCLKPEERDFHAQVALVLFKPFRVLSDLCPHGSTWHEAWESFQPTMSTGSAEVYHFMQDYHVGRKKAAKTRTSREEEQNIQMENDDGRTEPDDFDDIDFENALLVASRHPATSHLDCDDARDTTSELYQAVSSSEMSNQVKFPTTTPIDADIAALVGGQSLDEASTTASSSYMSILGAWDQRLRCREQFASDVKGLKTWMSKKRVERVVTFENQSRSHVIAAVQAFCNSWKRPFSIAKTAMTGKAAVSINGVTLHSWIGMHNLTPSTVHEAKEADEKGVPGYTEDLKLLLVDEMSMMNKQQLVRLDEALRARTKLDLPFGGINVVLAGDFFQMPPVGGKPLYTPLSAYRGDLKFDLYEDTGFHLWRSFKDVVVLNENVRFSQDPEWGRYVSLARKGEWRQELVDILNSRILSDGLVLKSMVSSNVSTPSAPPRQRCTTYTTPDNRTRQAIINAYTAALSTKLPRNHYPIRVVANFNGRLNGLSSNDISDIMSLPDTKLGNMAPLIDLIPGMPVVFTQNVNPQHGIANGTFGTLHSVQFNQTTKFKLVEDAGSKLKVLIPNSPPAVVFVRVTRPKNFDVLPRDGLHDSLPADVYPVFMFKPQGSTEVTLTPGPGGSKRTLKLNLQQLPFVNAIASTIYKIQGETMESLVVADWKARGSKVNKVVNTCQQGYIAISRLTKRDGFSALKPLTNACIQYFQPSNETIAESLRLEILFALYLSRNKNTAFENNENPHKKK</sequence>
<dbReference type="InterPro" id="IPR010285">
    <property type="entry name" value="DNA_helicase_pif1-like_DEAD"/>
</dbReference>
<dbReference type="EMBL" id="QUTH01002634">
    <property type="protein sequence ID" value="RHZ24857.1"/>
    <property type="molecule type" value="Genomic_DNA"/>
</dbReference>
<dbReference type="Pfam" id="PF14214">
    <property type="entry name" value="Helitron_like_N"/>
    <property type="match status" value="1"/>
</dbReference>
<dbReference type="PANTHER" id="PTHR47642:SF5">
    <property type="entry name" value="ATP-DEPENDENT DNA HELICASE"/>
    <property type="match status" value="1"/>
</dbReference>
<evidence type="ECO:0000313" key="6">
    <source>
        <dbReference type="EMBL" id="RHZ24857.1"/>
    </source>
</evidence>
<reference evidence="6 7" key="1">
    <citation type="submission" date="2018-08" db="EMBL/GenBank/DDBJ databases">
        <title>Aphanomyces genome sequencing and annotation.</title>
        <authorList>
            <person name="Minardi D."/>
            <person name="Oidtmann B."/>
            <person name="Van Der Giezen M."/>
            <person name="Studholme D.J."/>
        </authorList>
    </citation>
    <scope>NUCLEOTIDE SEQUENCE [LARGE SCALE GENOMIC DNA]</scope>
    <source>
        <strain evidence="6 7">Da</strain>
    </source>
</reference>
<proteinExistence type="inferred from homology"/>
<dbReference type="GO" id="GO:0016887">
    <property type="term" value="F:ATP hydrolysis activity"/>
    <property type="evidence" value="ECO:0007669"/>
    <property type="project" value="RHEA"/>
</dbReference>
<keyword evidence="1" id="KW-0347">Helicase</keyword>
<dbReference type="GO" id="GO:0006310">
    <property type="term" value="P:DNA recombination"/>
    <property type="evidence" value="ECO:0007669"/>
    <property type="project" value="UniProtKB-KW"/>
</dbReference>
<dbReference type="InterPro" id="IPR046700">
    <property type="entry name" value="DUF6570"/>
</dbReference>
<dbReference type="EC" id="5.6.2.3" evidence="1"/>
<dbReference type="InterPro" id="IPR025476">
    <property type="entry name" value="Helitron_helicase-like"/>
</dbReference>
<feature type="region of interest" description="Disordered" evidence="2">
    <location>
        <begin position="1438"/>
        <end position="1462"/>
    </location>
</feature>
<dbReference type="VEuPathDB" id="FungiDB:H257_15059"/>
<gene>
    <name evidence="6" type="ORF">DYB37_007941</name>
</gene>
<dbReference type="GO" id="GO:0043139">
    <property type="term" value="F:5'-3' DNA helicase activity"/>
    <property type="evidence" value="ECO:0007669"/>
    <property type="project" value="UniProtKB-EC"/>
</dbReference>
<name>A0A418F702_APHAT</name>
<evidence type="ECO:0000256" key="1">
    <source>
        <dbReference type="RuleBase" id="RU363044"/>
    </source>
</evidence>
<dbReference type="Gene3D" id="3.40.50.300">
    <property type="entry name" value="P-loop containing nucleotide triphosphate hydrolases"/>
    <property type="match status" value="1"/>
</dbReference>
<keyword evidence="1" id="KW-0233">DNA recombination</keyword>
<comment type="caution">
    <text evidence="6">The sequence shown here is derived from an EMBL/GenBank/DDBJ whole genome shotgun (WGS) entry which is preliminary data.</text>
</comment>
<dbReference type="GO" id="GO:0005524">
    <property type="term" value="F:ATP binding"/>
    <property type="evidence" value="ECO:0007669"/>
    <property type="project" value="UniProtKB-KW"/>
</dbReference>
<dbReference type="InterPro" id="IPR027417">
    <property type="entry name" value="P-loop_NTPase"/>
</dbReference>
<evidence type="ECO:0000259" key="3">
    <source>
        <dbReference type="Pfam" id="PF05970"/>
    </source>
</evidence>
<keyword evidence="1" id="KW-0234">DNA repair</keyword>
<keyword evidence="1" id="KW-0227">DNA damage</keyword>
<dbReference type="InterPro" id="IPR051055">
    <property type="entry name" value="PIF1_helicase"/>
</dbReference>
<evidence type="ECO:0000259" key="5">
    <source>
        <dbReference type="Pfam" id="PF20209"/>
    </source>
</evidence>
<dbReference type="VEuPathDB" id="FungiDB:H257_02239"/>
<feature type="region of interest" description="Disordered" evidence="2">
    <location>
        <begin position="1254"/>
        <end position="1292"/>
    </location>
</feature>
<evidence type="ECO:0000256" key="2">
    <source>
        <dbReference type="SAM" id="MobiDB-lite"/>
    </source>
</evidence>
<accession>A0A418F702</accession>
<dbReference type="Proteomes" id="UP000285430">
    <property type="component" value="Unassembled WGS sequence"/>
</dbReference>
<keyword evidence="1" id="KW-0378">Hydrolase</keyword>
<organism evidence="6 7">
    <name type="scientific">Aphanomyces astaci</name>
    <name type="common">Crayfish plague agent</name>
    <dbReference type="NCBI Taxonomy" id="112090"/>
    <lineage>
        <taxon>Eukaryota</taxon>
        <taxon>Sar</taxon>
        <taxon>Stramenopiles</taxon>
        <taxon>Oomycota</taxon>
        <taxon>Saprolegniomycetes</taxon>
        <taxon>Saprolegniales</taxon>
        <taxon>Verrucalvaceae</taxon>
        <taxon>Aphanomyces</taxon>
    </lineage>
</organism>
<comment type="similarity">
    <text evidence="1">Belongs to the helicase family.</text>
</comment>
<dbReference type="GO" id="GO:0000723">
    <property type="term" value="P:telomere maintenance"/>
    <property type="evidence" value="ECO:0007669"/>
    <property type="project" value="InterPro"/>
</dbReference>
<feature type="compositionally biased region" description="Acidic residues" evidence="2">
    <location>
        <begin position="1267"/>
        <end position="1279"/>
    </location>
</feature>
<feature type="domain" description="DNA helicase Pif1-like DEAD-box helicase" evidence="3">
    <location>
        <begin position="1607"/>
        <end position="1752"/>
    </location>
</feature>
<evidence type="ECO:0000313" key="7">
    <source>
        <dbReference type="Proteomes" id="UP000285430"/>
    </source>
</evidence>
<comment type="cofactor">
    <cofactor evidence="1">
        <name>Mg(2+)</name>
        <dbReference type="ChEBI" id="CHEBI:18420"/>
    </cofactor>
</comment>
<comment type="catalytic activity">
    <reaction evidence="1">
        <text>ATP + H2O = ADP + phosphate + H(+)</text>
        <dbReference type="Rhea" id="RHEA:13065"/>
        <dbReference type="ChEBI" id="CHEBI:15377"/>
        <dbReference type="ChEBI" id="CHEBI:15378"/>
        <dbReference type="ChEBI" id="CHEBI:30616"/>
        <dbReference type="ChEBI" id="CHEBI:43474"/>
        <dbReference type="ChEBI" id="CHEBI:456216"/>
        <dbReference type="EC" id="5.6.2.3"/>
    </reaction>
</comment>
<dbReference type="GO" id="GO:0006281">
    <property type="term" value="P:DNA repair"/>
    <property type="evidence" value="ECO:0007669"/>
    <property type="project" value="UniProtKB-KW"/>
</dbReference>
<keyword evidence="1" id="KW-0547">Nucleotide-binding</keyword>
<dbReference type="SUPFAM" id="SSF52540">
    <property type="entry name" value="P-loop containing nucleoside triphosphate hydrolases"/>
    <property type="match status" value="2"/>
</dbReference>
<feature type="domain" description="Helitron helicase-like" evidence="4">
    <location>
        <begin position="626"/>
        <end position="806"/>
    </location>
</feature>